<dbReference type="GO" id="GO:1904557">
    <property type="term" value="P:L-alanine transmembrane transport"/>
    <property type="evidence" value="ECO:0007669"/>
    <property type="project" value="Ensembl"/>
</dbReference>
<feature type="domain" description="Amino acid transporter transmembrane" evidence="6">
    <location>
        <begin position="47"/>
        <end position="454"/>
    </location>
</feature>
<reference evidence="7" key="1">
    <citation type="submission" date="2025-08" db="UniProtKB">
        <authorList>
            <consortium name="Ensembl"/>
        </authorList>
    </citation>
    <scope>IDENTIFICATION</scope>
</reference>
<keyword evidence="8" id="KW-1185">Reference proteome</keyword>
<feature type="transmembrane region" description="Helical" evidence="5">
    <location>
        <begin position="438"/>
        <end position="458"/>
    </location>
</feature>
<dbReference type="PANTHER" id="PTHR22950:SF74">
    <property type="entry name" value="SODIUM-COUPLED NEUTRAL AMINO ACID TRANSPORTER 5"/>
    <property type="match status" value="1"/>
</dbReference>
<dbReference type="Ensembl" id="ENSPSMT00000009784.1">
    <property type="protein sequence ID" value="ENSPSMP00000008310.1"/>
    <property type="gene ID" value="ENSPSMG00000006133.1"/>
</dbReference>
<feature type="transmembrane region" description="Helical" evidence="5">
    <location>
        <begin position="398"/>
        <end position="417"/>
    </location>
</feature>
<dbReference type="GO" id="GO:0140893">
    <property type="term" value="F:neutral amino acid, sodium:proton antiporter activity"/>
    <property type="evidence" value="ECO:0007669"/>
    <property type="project" value="Ensembl"/>
</dbReference>
<keyword evidence="4 5" id="KW-0472">Membrane</keyword>
<dbReference type="PANTHER" id="PTHR22950">
    <property type="entry name" value="AMINO ACID TRANSPORTER"/>
    <property type="match status" value="1"/>
</dbReference>
<evidence type="ECO:0000256" key="2">
    <source>
        <dbReference type="ARBA" id="ARBA00022692"/>
    </source>
</evidence>
<feature type="transmembrane region" description="Helical" evidence="5">
    <location>
        <begin position="328"/>
        <end position="352"/>
    </location>
</feature>
<evidence type="ECO:0000313" key="8">
    <source>
        <dbReference type="Proteomes" id="UP000694414"/>
    </source>
</evidence>
<feature type="transmembrane region" description="Helical" evidence="5">
    <location>
        <begin position="125"/>
        <end position="146"/>
    </location>
</feature>
<dbReference type="GO" id="GO:0015182">
    <property type="term" value="F:L-asparagine transmembrane transporter activity"/>
    <property type="evidence" value="ECO:0007669"/>
    <property type="project" value="Ensembl"/>
</dbReference>
<dbReference type="GO" id="GO:0015194">
    <property type="term" value="F:L-serine transmembrane transporter activity"/>
    <property type="evidence" value="ECO:0007669"/>
    <property type="project" value="Ensembl"/>
</dbReference>
<evidence type="ECO:0000256" key="3">
    <source>
        <dbReference type="ARBA" id="ARBA00022989"/>
    </source>
</evidence>
<evidence type="ECO:0000256" key="1">
    <source>
        <dbReference type="ARBA" id="ARBA00004141"/>
    </source>
</evidence>
<feature type="transmembrane region" description="Helical" evidence="5">
    <location>
        <begin position="80"/>
        <end position="105"/>
    </location>
</feature>
<protein>
    <submittedName>
        <fullName evidence="7">Solute carrier family 38 member 5</fullName>
    </submittedName>
</protein>
<feature type="transmembrane region" description="Helical" evidence="5">
    <location>
        <begin position="255"/>
        <end position="275"/>
    </location>
</feature>
<feature type="transmembrane region" description="Helical" evidence="5">
    <location>
        <begin position="54"/>
        <end position="74"/>
    </location>
</feature>
<dbReference type="GO" id="GO:0005886">
    <property type="term" value="C:plasma membrane"/>
    <property type="evidence" value="ECO:0007669"/>
    <property type="project" value="TreeGrafter"/>
</dbReference>
<keyword evidence="3 5" id="KW-1133">Transmembrane helix</keyword>
<feature type="transmembrane region" description="Helical" evidence="5">
    <location>
        <begin position="166"/>
        <end position="186"/>
    </location>
</feature>
<dbReference type="GO" id="GO:0015186">
    <property type="term" value="F:L-glutamine transmembrane transporter activity"/>
    <property type="evidence" value="ECO:0007669"/>
    <property type="project" value="Ensembl"/>
</dbReference>
<accession>A0A8C9DGP7</accession>
<evidence type="ECO:0000256" key="5">
    <source>
        <dbReference type="SAM" id="Phobius"/>
    </source>
</evidence>
<dbReference type="GO" id="GO:0022858">
    <property type="term" value="F:alanine transmembrane transporter activity"/>
    <property type="evidence" value="ECO:0007669"/>
    <property type="project" value="Ensembl"/>
</dbReference>
<dbReference type="InterPro" id="IPR013057">
    <property type="entry name" value="AA_transpt_TM"/>
</dbReference>
<sequence length="467" mass="51052">MELQDPKMNGTLPVDAVDYRQEREGFLPSRGPAPGRKPVQFMDFEGKISFGMSVFNLSNAIMGSGILGLAYAMAHTGVLFFLALLLCIALLSSYSIHLLLTCAGVIGIRAYEQLGQKAFGPAGKVAVAVIICLHNVGAMSSYLFIIKSELPLVIGTFLNRAPEGNWFLKGNFLIILVSVLIILPLALMKHLGYLGYTSGLSLTCMLFFLISVIYKKFQLGCAVGRNETAIESEAPPGLNSSCEAKMFTVDSQMSYTVPIMAFAFVCHPEVLPIYTELCRPSQRRMQAVANVSIGAMFCMYGLTATFGYLTFYSDVEAEMLHMYSQKDMLILCVRLAVLLAVTLTVPVVLFPIRRALQQLLFPGKAFSWLRHVAIALILLVLVNVLVICVPTIRDIFGVIGSTSAPSLIFILPSIFYLRIVPSEVEPLFSWPKIQALCFGALGVLFMAISIGFMFANWATGQSSVSGH</sequence>
<keyword evidence="2 5" id="KW-0812">Transmembrane</keyword>
<organism evidence="7 8">
    <name type="scientific">Prolemur simus</name>
    <name type="common">Greater bamboo lemur</name>
    <name type="synonym">Hapalemur simus</name>
    <dbReference type="NCBI Taxonomy" id="1328070"/>
    <lineage>
        <taxon>Eukaryota</taxon>
        <taxon>Metazoa</taxon>
        <taxon>Chordata</taxon>
        <taxon>Craniata</taxon>
        <taxon>Vertebrata</taxon>
        <taxon>Euteleostomi</taxon>
        <taxon>Mammalia</taxon>
        <taxon>Eutheria</taxon>
        <taxon>Euarchontoglires</taxon>
        <taxon>Primates</taxon>
        <taxon>Strepsirrhini</taxon>
        <taxon>Lemuriformes</taxon>
        <taxon>Lemuridae</taxon>
        <taxon>Prolemur</taxon>
    </lineage>
</organism>
<feature type="transmembrane region" description="Helical" evidence="5">
    <location>
        <begin position="372"/>
        <end position="392"/>
    </location>
</feature>
<dbReference type="AlphaFoldDB" id="A0A8C9DGP7"/>
<comment type="subcellular location">
    <subcellularLocation>
        <location evidence="1">Membrane</location>
        <topology evidence="1">Multi-pass membrane protein</topology>
    </subcellularLocation>
</comment>
<dbReference type="GO" id="GO:1903713">
    <property type="term" value="P:asparagine transmembrane transport"/>
    <property type="evidence" value="ECO:0007669"/>
    <property type="project" value="Ensembl"/>
</dbReference>
<name>A0A8C9DGP7_PROSS</name>
<dbReference type="GO" id="GO:0015187">
    <property type="term" value="F:glycine transmembrane transporter activity"/>
    <property type="evidence" value="ECO:0007669"/>
    <property type="project" value="Ensembl"/>
</dbReference>
<proteinExistence type="predicted"/>
<dbReference type="GeneTree" id="ENSGT00940000161233"/>
<reference evidence="7" key="2">
    <citation type="submission" date="2025-09" db="UniProtKB">
        <authorList>
            <consortium name="Ensembl"/>
        </authorList>
    </citation>
    <scope>IDENTIFICATION</scope>
</reference>
<gene>
    <name evidence="7" type="primary">SLC38A5</name>
</gene>
<dbReference type="Proteomes" id="UP000694414">
    <property type="component" value="Unplaced"/>
</dbReference>
<evidence type="ECO:0000313" key="7">
    <source>
        <dbReference type="Ensembl" id="ENSPSMP00000008310.1"/>
    </source>
</evidence>
<feature type="transmembrane region" description="Helical" evidence="5">
    <location>
        <begin position="193"/>
        <end position="214"/>
    </location>
</feature>
<feature type="transmembrane region" description="Helical" evidence="5">
    <location>
        <begin position="287"/>
        <end position="308"/>
    </location>
</feature>
<dbReference type="Pfam" id="PF01490">
    <property type="entry name" value="Aa_trans"/>
    <property type="match status" value="1"/>
</dbReference>
<evidence type="ECO:0000259" key="6">
    <source>
        <dbReference type="Pfam" id="PF01490"/>
    </source>
</evidence>
<dbReference type="GO" id="GO:0005290">
    <property type="term" value="F:L-histidine transmembrane transporter activity"/>
    <property type="evidence" value="ECO:0007669"/>
    <property type="project" value="Ensembl"/>
</dbReference>
<evidence type="ECO:0000256" key="4">
    <source>
        <dbReference type="ARBA" id="ARBA00023136"/>
    </source>
</evidence>